<feature type="transmembrane region" description="Helical" evidence="7">
    <location>
        <begin position="141"/>
        <end position="174"/>
    </location>
</feature>
<evidence type="ECO:0000313" key="10">
    <source>
        <dbReference type="Proteomes" id="UP000019484"/>
    </source>
</evidence>
<feature type="compositionally biased region" description="Basic and acidic residues" evidence="6">
    <location>
        <begin position="537"/>
        <end position="546"/>
    </location>
</feature>
<feature type="domain" description="Rhodopsin" evidence="8">
    <location>
        <begin position="47"/>
        <end position="295"/>
    </location>
</feature>
<feature type="transmembrane region" description="Helical" evidence="7">
    <location>
        <begin position="270"/>
        <end position="289"/>
    </location>
</feature>
<dbReference type="GO" id="GO:0016020">
    <property type="term" value="C:membrane"/>
    <property type="evidence" value="ECO:0007669"/>
    <property type="project" value="UniProtKB-SubCell"/>
</dbReference>
<keyword evidence="3 7" id="KW-1133">Transmembrane helix</keyword>
<feature type="region of interest" description="Disordered" evidence="6">
    <location>
        <begin position="473"/>
        <end position="558"/>
    </location>
</feature>
<keyword evidence="2 7" id="KW-0812">Transmembrane</keyword>
<evidence type="ECO:0000256" key="2">
    <source>
        <dbReference type="ARBA" id="ARBA00022692"/>
    </source>
</evidence>
<evidence type="ECO:0000256" key="3">
    <source>
        <dbReference type="ARBA" id="ARBA00022989"/>
    </source>
</evidence>
<feature type="transmembrane region" description="Helical" evidence="7">
    <location>
        <begin position="108"/>
        <end position="129"/>
    </location>
</feature>
<feature type="transmembrane region" description="Helical" evidence="7">
    <location>
        <begin position="29"/>
        <end position="51"/>
    </location>
</feature>
<dbReference type="HOGENOM" id="CLU_028200_25_3_1"/>
<dbReference type="InterPro" id="IPR049326">
    <property type="entry name" value="Rhodopsin_dom_fungi"/>
</dbReference>
<feature type="compositionally biased region" description="Basic and acidic residues" evidence="6">
    <location>
        <begin position="473"/>
        <end position="482"/>
    </location>
</feature>
<keyword evidence="4 7" id="KW-0472">Membrane</keyword>
<evidence type="ECO:0000256" key="1">
    <source>
        <dbReference type="ARBA" id="ARBA00004141"/>
    </source>
</evidence>
<dbReference type="PANTHER" id="PTHR33048">
    <property type="entry name" value="PTH11-LIKE INTEGRAL MEMBRANE PROTEIN (AFU_ORTHOLOGUE AFUA_5G11245)"/>
    <property type="match status" value="1"/>
</dbReference>
<dbReference type="PANTHER" id="PTHR33048:SF129">
    <property type="entry name" value="INTEGRAL MEMBRANE PROTEIN-RELATED"/>
    <property type="match status" value="1"/>
</dbReference>
<comment type="subcellular location">
    <subcellularLocation>
        <location evidence="1">Membrane</location>
        <topology evidence="1">Multi-pass membrane protein</topology>
    </subcellularLocation>
</comment>
<comment type="caution">
    <text evidence="9">The sequence shown here is derived from an EMBL/GenBank/DDBJ whole genome shotgun (WGS) entry which is preliminary data.</text>
</comment>
<dbReference type="Proteomes" id="UP000019484">
    <property type="component" value="Unassembled WGS sequence"/>
</dbReference>
<evidence type="ECO:0000256" key="7">
    <source>
        <dbReference type="SAM" id="Phobius"/>
    </source>
</evidence>
<dbReference type="OrthoDB" id="5329176at2759"/>
<feature type="transmembrane region" description="Helical" evidence="7">
    <location>
        <begin position="63"/>
        <end position="88"/>
    </location>
</feature>
<organism evidence="9 10">
    <name type="scientific">Capronia coronata CBS 617.96</name>
    <dbReference type="NCBI Taxonomy" id="1182541"/>
    <lineage>
        <taxon>Eukaryota</taxon>
        <taxon>Fungi</taxon>
        <taxon>Dikarya</taxon>
        <taxon>Ascomycota</taxon>
        <taxon>Pezizomycotina</taxon>
        <taxon>Eurotiomycetes</taxon>
        <taxon>Chaetothyriomycetidae</taxon>
        <taxon>Chaetothyriales</taxon>
        <taxon>Herpotrichiellaceae</taxon>
        <taxon>Capronia</taxon>
    </lineage>
</organism>
<protein>
    <recommendedName>
        <fullName evidence="8">Rhodopsin domain-containing protein</fullName>
    </recommendedName>
</protein>
<dbReference type="eggNOG" id="ENOG502SNAH">
    <property type="taxonomic scope" value="Eukaryota"/>
</dbReference>
<sequence length="569" mass="63122">MVNTLHPPASVIASWPRPNYIDPSTRGPALEYVCIIFSALAIFIVTARLYSRLLITRAPGLDDLLAVFALLFSIALSVLVIIGNKLYYSGRHVWDIPTNTFVPHRINIWASMWCYIVAATLVKISVLLFYRRLSVKFSKLFLVATWVGIIYNVLYLVGFGLALLLLCHPVFAYWNQFDVAWVASHGYRCGSENVMLPASAGFSVLGDFYSTLLPLLLIINLDLPLRQKIALFSLFALGFLAVAAGVVRTVLMYNLLNTDYDFSWVLWETWIWAVVELYVALFAASAPALKPFFRRFFIDPLGSMGRSSRRHWLSQGGAREADPKGTWASVNSKEGGLVDVERIGMAYGRNEPGSRESGFLRDIEQDETRHFELRASRDGKMIPMQVYKGSMSSSEMPSILLSDEGRVDPGATRPINDWPMSPSPTHPGVRGQSGLTNVSQPMQHPLHVGLRVQTPTNIADPLQGTIRAADLRAQSRVDHSRGLSDGLDPFSADERHAGLASGSRLESPSDSDAGSLYIDEKPPWNTIKTSSSLQTREASDSDETLHLPRMGNHDSYTLPEKRTGIGYAI</sequence>
<dbReference type="STRING" id="1182541.W9YCW2"/>
<evidence type="ECO:0000259" key="8">
    <source>
        <dbReference type="Pfam" id="PF20684"/>
    </source>
</evidence>
<dbReference type="AlphaFoldDB" id="W9YCW2"/>
<dbReference type="RefSeq" id="XP_007727368.1">
    <property type="nucleotide sequence ID" value="XM_007729178.1"/>
</dbReference>
<evidence type="ECO:0000256" key="5">
    <source>
        <dbReference type="ARBA" id="ARBA00038359"/>
    </source>
</evidence>
<reference evidence="9 10" key="1">
    <citation type="submission" date="2013-03" db="EMBL/GenBank/DDBJ databases">
        <title>The Genome Sequence of Capronia coronata CBS 617.96.</title>
        <authorList>
            <consortium name="The Broad Institute Genomics Platform"/>
            <person name="Cuomo C."/>
            <person name="de Hoog S."/>
            <person name="Gorbushina A."/>
            <person name="Walker B."/>
            <person name="Young S.K."/>
            <person name="Zeng Q."/>
            <person name="Gargeya S."/>
            <person name="Fitzgerald M."/>
            <person name="Haas B."/>
            <person name="Abouelleil A."/>
            <person name="Allen A.W."/>
            <person name="Alvarado L."/>
            <person name="Arachchi H.M."/>
            <person name="Berlin A.M."/>
            <person name="Chapman S.B."/>
            <person name="Gainer-Dewar J."/>
            <person name="Goldberg J."/>
            <person name="Griggs A."/>
            <person name="Gujja S."/>
            <person name="Hansen M."/>
            <person name="Howarth C."/>
            <person name="Imamovic A."/>
            <person name="Ireland A."/>
            <person name="Larimer J."/>
            <person name="McCowan C."/>
            <person name="Murphy C."/>
            <person name="Pearson M."/>
            <person name="Poon T.W."/>
            <person name="Priest M."/>
            <person name="Roberts A."/>
            <person name="Saif S."/>
            <person name="Shea T."/>
            <person name="Sisk P."/>
            <person name="Sykes S."/>
            <person name="Wortman J."/>
            <person name="Nusbaum C."/>
            <person name="Birren B."/>
        </authorList>
    </citation>
    <scope>NUCLEOTIDE SEQUENCE [LARGE SCALE GENOMIC DNA]</scope>
    <source>
        <strain evidence="9 10">CBS 617.96</strain>
    </source>
</reference>
<dbReference type="InterPro" id="IPR052337">
    <property type="entry name" value="SAT4-like"/>
</dbReference>
<evidence type="ECO:0000256" key="6">
    <source>
        <dbReference type="SAM" id="MobiDB-lite"/>
    </source>
</evidence>
<keyword evidence="10" id="KW-1185">Reference proteome</keyword>
<comment type="similarity">
    <text evidence="5">Belongs to the SAT4 family.</text>
</comment>
<evidence type="ECO:0000256" key="4">
    <source>
        <dbReference type="ARBA" id="ARBA00023136"/>
    </source>
</evidence>
<feature type="compositionally biased region" description="Polar residues" evidence="6">
    <location>
        <begin position="526"/>
        <end position="536"/>
    </location>
</feature>
<dbReference type="EMBL" id="AMWN01000008">
    <property type="protein sequence ID" value="EXJ80174.1"/>
    <property type="molecule type" value="Genomic_DNA"/>
</dbReference>
<dbReference type="GeneID" id="19163167"/>
<name>W9YCW2_9EURO</name>
<evidence type="ECO:0000313" key="9">
    <source>
        <dbReference type="EMBL" id="EXJ80174.1"/>
    </source>
</evidence>
<feature type="transmembrane region" description="Helical" evidence="7">
    <location>
        <begin position="229"/>
        <end position="250"/>
    </location>
</feature>
<gene>
    <name evidence="9" type="ORF">A1O1_08316</name>
</gene>
<proteinExistence type="inferred from homology"/>
<dbReference type="Pfam" id="PF20684">
    <property type="entry name" value="Fung_rhodopsin"/>
    <property type="match status" value="1"/>
</dbReference>
<accession>W9YCW2</accession>